<proteinExistence type="inferred from homology"/>
<dbReference type="InterPro" id="IPR000808">
    <property type="entry name" value="Mrp-like_CS"/>
</dbReference>
<comment type="similarity">
    <text evidence="8">Belongs to the Mrp/NBP35 ATP-binding proteins family.</text>
</comment>
<dbReference type="GO" id="GO:0140663">
    <property type="term" value="F:ATP-dependent FeS chaperone activity"/>
    <property type="evidence" value="ECO:0007669"/>
    <property type="project" value="InterPro"/>
</dbReference>
<comment type="similarity">
    <text evidence="1">In the N-terminal section; belongs to the MIP18 family.</text>
</comment>
<dbReference type="GO" id="GO:0046872">
    <property type="term" value="F:metal ion binding"/>
    <property type="evidence" value="ECO:0007669"/>
    <property type="project" value="UniProtKB-KW"/>
</dbReference>
<dbReference type="CDD" id="cd02037">
    <property type="entry name" value="Mrp_NBP35"/>
    <property type="match status" value="1"/>
</dbReference>
<evidence type="ECO:0000256" key="2">
    <source>
        <dbReference type="ARBA" id="ARBA00008205"/>
    </source>
</evidence>
<dbReference type="RefSeq" id="WP_142112926.1">
    <property type="nucleotide sequence ID" value="NZ_BAAATB010000006.1"/>
</dbReference>
<keyword evidence="3 8" id="KW-0479">Metal-binding</keyword>
<dbReference type="PANTHER" id="PTHR42961">
    <property type="entry name" value="IRON-SULFUR PROTEIN NUBPL"/>
    <property type="match status" value="1"/>
</dbReference>
<dbReference type="Gene3D" id="3.40.50.300">
    <property type="entry name" value="P-loop containing nucleotide triphosphate hydrolases"/>
    <property type="match status" value="1"/>
</dbReference>
<keyword evidence="5 8" id="KW-0067">ATP-binding</keyword>
<dbReference type="GO" id="GO:0016226">
    <property type="term" value="P:iron-sulfur cluster assembly"/>
    <property type="evidence" value="ECO:0007669"/>
    <property type="project" value="InterPro"/>
</dbReference>
<evidence type="ECO:0000256" key="8">
    <source>
        <dbReference type="HAMAP-Rule" id="MF_02040"/>
    </source>
</evidence>
<dbReference type="SUPFAM" id="SSF52540">
    <property type="entry name" value="P-loop containing nucleoside triphosphate hydrolases"/>
    <property type="match status" value="1"/>
</dbReference>
<evidence type="ECO:0000256" key="3">
    <source>
        <dbReference type="ARBA" id="ARBA00022723"/>
    </source>
</evidence>
<dbReference type="Pfam" id="PF01883">
    <property type="entry name" value="FeS_assembly_P"/>
    <property type="match status" value="1"/>
</dbReference>
<keyword evidence="11" id="KW-1185">Reference proteome</keyword>
<dbReference type="AlphaFoldDB" id="A0A542SRC2"/>
<evidence type="ECO:0000256" key="1">
    <source>
        <dbReference type="ARBA" id="ARBA00007352"/>
    </source>
</evidence>
<dbReference type="InterPro" id="IPR033756">
    <property type="entry name" value="YlxH/NBP35"/>
</dbReference>
<dbReference type="GO" id="GO:0051539">
    <property type="term" value="F:4 iron, 4 sulfur cluster binding"/>
    <property type="evidence" value="ECO:0007669"/>
    <property type="project" value="TreeGrafter"/>
</dbReference>
<gene>
    <name evidence="10" type="ORF">FB389_1868</name>
</gene>
<dbReference type="InterPro" id="IPR044304">
    <property type="entry name" value="NUBPL-like"/>
</dbReference>
<comment type="caution">
    <text evidence="10">The sequence shown here is derived from an EMBL/GenBank/DDBJ whole genome shotgun (WGS) entry which is preliminary data.</text>
</comment>
<evidence type="ECO:0000256" key="5">
    <source>
        <dbReference type="ARBA" id="ARBA00022840"/>
    </source>
</evidence>
<dbReference type="GO" id="GO:0005524">
    <property type="term" value="F:ATP binding"/>
    <property type="evidence" value="ECO:0007669"/>
    <property type="project" value="UniProtKB-UniRule"/>
</dbReference>
<dbReference type="InterPro" id="IPR027417">
    <property type="entry name" value="P-loop_NTPase"/>
</dbReference>
<dbReference type="SUPFAM" id="SSF117916">
    <property type="entry name" value="Fe-S cluster assembly (FSCA) domain-like"/>
    <property type="match status" value="1"/>
</dbReference>
<organism evidence="10 11">
    <name type="scientific">Rarobacter incanus</name>
    <dbReference type="NCBI Taxonomy" id="153494"/>
    <lineage>
        <taxon>Bacteria</taxon>
        <taxon>Bacillati</taxon>
        <taxon>Actinomycetota</taxon>
        <taxon>Actinomycetes</taxon>
        <taxon>Micrococcales</taxon>
        <taxon>Rarobacteraceae</taxon>
        <taxon>Rarobacter</taxon>
    </lineage>
</organism>
<keyword evidence="4 8" id="KW-0547">Nucleotide-binding</keyword>
<reference evidence="10 11" key="1">
    <citation type="submission" date="2019-06" db="EMBL/GenBank/DDBJ databases">
        <title>Sequencing the genomes of 1000 actinobacteria strains.</title>
        <authorList>
            <person name="Klenk H.-P."/>
        </authorList>
    </citation>
    <scope>NUCLEOTIDE SEQUENCE [LARGE SCALE GENOMIC DNA]</scope>
    <source>
        <strain evidence="10 11">DSM 10596</strain>
    </source>
</reference>
<dbReference type="EMBL" id="VFNV01000001">
    <property type="protein sequence ID" value="TQK77153.1"/>
    <property type="molecule type" value="Genomic_DNA"/>
</dbReference>
<name>A0A542SRC2_9MICO</name>
<keyword evidence="8" id="KW-0378">Hydrolase</keyword>
<evidence type="ECO:0000313" key="10">
    <source>
        <dbReference type="EMBL" id="TQK77153.1"/>
    </source>
</evidence>
<dbReference type="Pfam" id="PF10609">
    <property type="entry name" value="ParA"/>
    <property type="match status" value="1"/>
</dbReference>
<dbReference type="InterPro" id="IPR034904">
    <property type="entry name" value="FSCA_dom_sf"/>
</dbReference>
<comment type="similarity">
    <text evidence="2">In the C-terminal section; belongs to the Mrp/NBP35 ATP-binding proteins family.</text>
</comment>
<feature type="binding site" evidence="8">
    <location>
        <begin position="127"/>
        <end position="134"/>
    </location>
    <ligand>
        <name>ATP</name>
        <dbReference type="ChEBI" id="CHEBI:30616"/>
    </ligand>
</feature>
<dbReference type="Gene3D" id="3.30.300.130">
    <property type="entry name" value="Fe-S cluster assembly (FSCA)"/>
    <property type="match status" value="1"/>
</dbReference>
<evidence type="ECO:0000256" key="4">
    <source>
        <dbReference type="ARBA" id="ARBA00022741"/>
    </source>
</evidence>
<accession>A0A542SRC2</accession>
<dbReference type="Proteomes" id="UP000316181">
    <property type="component" value="Unassembled WGS sequence"/>
</dbReference>
<evidence type="ECO:0000256" key="6">
    <source>
        <dbReference type="ARBA" id="ARBA00023004"/>
    </source>
</evidence>
<dbReference type="PANTHER" id="PTHR42961:SF2">
    <property type="entry name" value="IRON-SULFUR PROTEIN NUBPL"/>
    <property type="match status" value="1"/>
</dbReference>
<feature type="domain" description="MIP18 family-like" evidence="9">
    <location>
        <begin position="11"/>
        <end position="83"/>
    </location>
</feature>
<sequence length="381" mass="39514">METPAQNTVIARVRDALSTVDDPEIRRPITELGMVRRVALDPADPTRVQIGIDLTQAGCPLRADLGDAVTRAALSVPGVGHVDIDFGVMTPAQRSQLRITLRGTDGRAPNPFADPGSLTRIFAIASGKGGVGKSTMTANLAAAMAADGLSVGVIDADIHGFSLPLMLGSTAQPTRIDAMLIPPVIHGIKLVSIGMFTPPGRAVVWRGPMLHRTLEQFLGDVFWGDLDVLLLDLPPGTGDMAISVAQLLPTSQLVVVTTPQIAAADVAMRAGALAVQTSQRVAGVVENMSWLQAPDGSRMEIFGRGGGELVAGRLAQSLGSPVPLLGQVPLDTAIREGGDSGLPVVLGNPQSAAAQAITRVARALTSRPRGLPGQSLPISPL</sequence>
<dbReference type="PROSITE" id="PS01215">
    <property type="entry name" value="MRP"/>
    <property type="match status" value="1"/>
</dbReference>
<evidence type="ECO:0000259" key="9">
    <source>
        <dbReference type="Pfam" id="PF01883"/>
    </source>
</evidence>
<evidence type="ECO:0000256" key="7">
    <source>
        <dbReference type="ARBA" id="ARBA00023014"/>
    </source>
</evidence>
<dbReference type="OrthoDB" id="9809679at2"/>
<comment type="function">
    <text evidence="8">Binds and transfers iron-sulfur (Fe-S) clusters to target apoproteins. Can hydrolyze ATP.</text>
</comment>
<protein>
    <recommendedName>
        <fullName evidence="8">Iron-sulfur cluster carrier protein</fullName>
    </recommendedName>
</protein>
<evidence type="ECO:0000313" key="11">
    <source>
        <dbReference type="Proteomes" id="UP000316181"/>
    </source>
</evidence>
<keyword evidence="6 8" id="KW-0408">Iron</keyword>
<dbReference type="InterPro" id="IPR002744">
    <property type="entry name" value="MIP18-like"/>
</dbReference>
<dbReference type="GO" id="GO:0016887">
    <property type="term" value="F:ATP hydrolysis activity"/>
    <property type="evidence" value="ECO:0007669"/>
    <property type="project" value="UniProtKB-UniRule"/>
</dbReference>
<dbReference type="InterPro" id="IPR019591">
    <property type="entry name" value="Mrp/NBP35_ATP-bd"/>
</dbReference>
<keyword evidence="7 8" id="KW-0411">Iron-sulfur</keyword>
<comment type="subunit">
    <text evidence="8">Homodimer.</text>
</comment>
<dbReference type="HAMAP" id="MF_02040">
    <property type="entry name" value="Mrp_NBP35"/>
    <property type="match status" value="1"/>
</dbReference>